<reference evidence="3" key="2">
    <citation type="submission" date="2013-12" db="EMBL/GenBank/DDBJ databases">
        <title>Evolution of pathogenesis and genome organization in the Tremellales.</title>
        <authorList>
            <person name="Cuomo C."/>
            <person name="Litvintseva A."/>
            <person name="Heitman J."/>
            <person name="Chen Y."/>
            <person name="Sun S."/>
            <person name="Springer D."/>
            <person name="Dromer F."/>
            <person name="Young S."/>
            <person name="Zeng Q."/>
            <person name="Chapman S."/>
            <person name="Gujja S."/>
            <person name="Saif S."/>
            <person name="Birren B."/>
        </authorList>
    </citation>
    <scope>NUCLEOTIDE SEQUENCE [LARGE SCALE GENOMIC DNA]</scope>
    <source>
        <strain evidence="3">CBS 10435</strain>
    </source>
</reference>
<sequence length="256" mass="29126">MIPNNQETQSHNPARADEKTRLHETHCDPCGDVTLVSNDGVEFRASSFQFSKISKFFSDAFSLPPPPPSSSKESREPIPLDFPENTMSLFLDLALIPPHYHFTILNDIDDPLLLESLLDLADFAICEGLKPSIDSALFDLSEQYPFEVLTIASRRSHTLLAKRTVRNLRLLASFRIWEDKDRLGRIKDQFSVLSQEYQSELFILLLHQCHARGGNAASVGFSYDDWCKISDRFDPEVPIRSKILEVPDEDESEIED</sequence>
<keyword evidence="3" id="KW-1185">Reference proteome</keyword>
<dbReference type="InterPro" id="IPR011333">
    <property type="entry name" value="SKP1/BTB/POZ_sf"/>
</dbReference>
<organism evidence="2 3">
    <name type="scientific">Kwoniella mangroviensis CBS 10435</name>
    <dbReference type="NCBI Taxonomy" id="1331196"/>
    <lineage>
        <taxon>Eukaryota</taxon>
        <taxon>Fungi</taxon>
        <taxon>Dikarya</taxon>
        <taxon>Basidiomycota</taxon>
        <taxon>Agaricomycotina</taxon>
        <taxon>Tremellomycetes</taxon>
        <taxon>Tremellales</taxon>
        <taxon>Cryptococcaceae</taxon>
        <taxon>Kwoniella</taxon>
    </lineage>
</organism>
<evidence type="ECO:0000313" key="2">
    <source>
        <dbReference type="EMBL" id="OCF60717.1"/>
    </source>
</evidence>
<feature type="compositionally biased region" description="Basic and acidic residues" evidence="1">
    <location>
        <begin position="14"/>
        <end position="23"/>
    </location>
</feature>
<evidence type="ECO:0000313" key="3">
    <source>
        <dbReference type="Proteomes" id="UP000092583"/>
    </source>
</evidence>
<dbReference type="Gene3D" id="3.30.710.10">
    <property type="entry name" value="Potassium Channel Kv1.1, Chain A"/>
    <property type="match status" value="1"/>
</dbReference>
<feature type="region of interest" description="Disordered" evidence="1">
    <location>
        <begin position="1"/>
        <end position="23"/>
    </location>
</feature>
<protein>
    <recommendedName>
        <fullName evidence="4">BTB domain-containing protein</fullName>
    </recommendedName>
</protein>
<gene>
    <name evidence="2" type="ORF">L486_00355</name>
</gene>
<reference evidence="2 3" key="1">
    <citation type="submission" date="2013-07" db="EMBL/GenBank/DDBJ databases">
        <title>The Genome Sequence of Kwoniella mangroviensis CBS10435.</title>
        <authorList>
            <consortium name="The Broad Institute Genome Sequencing Platform"/>
            <person name="Cuomo C."/>
            <person name="Litvintseva A."/>
            <person name="Chen Y."/>
            <person name="Heitman J."/>
            <person name="Sun S."/>
            <person name="Springer D."/>
            <person name="Dromer F."/>
            <person name="Young S.K."/>
            <person name="Zeng Q."/>
            <person name="Gargeya S."/>
            <person name="Fitzgerald M."/>
            <person name="Abouelleil A."/>
            <person name="Alvarado L."/>
            <person name="Berlin A.M."/>
            <person name="Chapman S.B."/>
            <person name="Dewar J."/>
            <person name="Goldberg J."/>
            <person name="Griggs A."/>
            <person name="Gujja S."/>
            <person name="Hansen M."/>
            <person name="Howarth C."/>
            <person name="Imamovic A."/>
            <person name="Larimer J."/>
            <person name="McCowan C."/>
            <person name="Murphy C."/>
            <person name="Pearson M."/>
            <person name="Priest M."/>
            <person name="Roberts A."/>
            <person name="Saif S."/>
            <person name="Shea T."/>
            <person name="Sykes S."/>
            <person name="Wortman J."/>
            <person name="Nusbaum C."/>
            <person name="Birren B."/>
        </authorList>
    </citation>
    <scope>NUCLEOTIDE SEQUENCE [LARGE SCALE GENOMIC DNA]</scope>
    <source>
        <strain evidence="2 3">CBS 10435</strain>
    </source>
</reference>
<name>A0A1B9IYW1_9TREE</name>
<accession>A0A1B9IYW1</accession>
<evidence type="ECO:0008006" key="4">
    <source>
        <dbReference type="Google" id="ProtNLM"/>
    </source>
</evidence>
<dbReference type="EMBL" id="KI669459">
    <property type="protein sequence ID" value="OCF60717.1"/>
    <property type="molecule type" value="Genomic_DNA"/>
</dbReference>
<dbReference type="Proteomes" id="UP000092583">
    <property type="component" value="Unassembled WGS sequence"/>
</dbReference>
<feature type="compositionally biased region" description="Polar residues" evidence="1">
    <location>
        <begin position="1"/>
        <end position="12"/>
    </location>
</feature>
<proteinExistence type="predicted"/>
<evidence type="ECO:0000256" key="1">
    <source>
        <dbReference type="SAM" id="MobiDB-lite"/>
    </source>
</evidence>
<dbReference type="AlphaFoldDB" id="A0A1B9IYW1"/>